<dbReference type="PIRSF" id="PIRSF006113">
    <property type="entry name" value="PTP_synth"/>
    <property type="match status" value="1"/>
</dbReference>
<dbReference type="PANTHER" id="PTHR12589:SF8">
    <property type="entry name" value="6-CARBOXY-5,6,7,8-TETRAHYDROPTERIN SYNTHASE"/>
    <property type="match status" value="1"/>
</dbReference>
<dbReference type="Gene3D" id="3.30.479.10">
    <property type="entry name" value="6-pyruvoyl tetrahydropterin synthase/QueD"/>
    <property type="match status" value="1"/>
</dbReference>
<feature type="binding site" evidence="7">
    <location>
        <position position="27"/>
    </location>
    <ligand>
        <name>Zn(2+)</name>
        <dbReference type="ChEBI" id="CHEBI:29105"/>
    </ligand>
</feature>
<feature type="binding site" evidence="7">
    <location>
        <position position="14"/>
    </location>
    <ligand>
        <name>Zn(2+)</name>
        <dbReference type="ChEBI" id="CHEBI:29105"/>
    </ligand>
</feature>
<evidence type="ECO:0000256" key="4">
    <source>
        <dbReference type="ARBA" id="ARBA00048807"/>
    </source>
</evidence>
<comment type="cofactor">
    <cofactor evidence="5 7">
        <name>Zn(2+)</name>
        <dbReference type="ChEBI" id="CHEBI:29105"/>
    </cofactor>
    <text evidence="5 7">Binds 1 zinc ion per subunit.</text>
</comment>
<feature type="active site" description="Proton acceptor" evidence="6">
    <location>
        <position position="23"/>
    </location>
</feature>
<dbReference type="GO" id="GO:0046872">
    <property type="term" value="F:metal ion binding"/>
    <property type="evidence" value="ECO:0007669"/>
    <property type="project" value="UniProtKB-KW"/>
</dbReference>
<organism evidence="8 9">
    <name type="scientific">Candidatus Ghiorseimicrobium undicola</name>
    <dbReference type="NCBI Taxonomy" id="1974746"/>
    <lineage>
        <taxon>Bacteria</taxon>
        <taxon>Pseudomonadati</taxon>
        <taxon>Candidatus Omnitrophota</taxon>
        <taxon>Candidatus Ghiorseimicrobium</taxon>
    </lineage>
</organism>
<evidence type="ECO:0000313" key="9">
    <source>
        <dbReference type="Proteomes" id="UP000229641"/>
    </source>
</evidence>
<evidence type="ECO:0000256" key="5">
    <source>
        <dbReference type="PIRNR" id="PIRNR006113"/>
    </source>
</evidence>
<sequence length="123" mass="14332">MFEVKVISDFSAAHSLREYKGQCEELHGHNWKVEVSVSSLGLDKLGLVIDFRKLKRQLKPILNLLDHKHINKLSYFKKTNPSSENIAKFIYEKLASRIGTEFIMLKVTVWENERSSATYYNEI</sequence>
<evidence type="ECO:0000256" key="7">
    <source>
        <dbReference type="PIRSR" id="PIRSR006113-2"/>
    </source>
</evidence>
<feature type="active site" description="Charge relay system" evidence="6">
    <location>
        <position position="67"/>
    </location>
</feature>
<name>A0A2H0LY57_9BACT</name>
<evidence type="ECO:0000256" key="3">
    <source>
        <dbReference type="ARBA" id="ARBA00018141"/>
    </source>
</evidence>
<evidence type="ECO:0000313" key="8">
    <source>
        <dbReference type="EMBL" id="PIQ88604.1"/>
    </source>
</evidence>
<dbReference type="GO" id="GO:0070497">
    <property type="term" value="F:6-carboxytetrahydropterin synthase activity"/>
    <property type="evidence" value="ECO:0007669"/>
    <property type="project" value="UniProtKB-EC"/>
</dbReference>
<reference evidence="8 9" key="1">
    <citation type="submission" date="2017-09" db="EMBL/GenBank/DDBJ databases">
        <title>Depth-based differentiation of microbial function through sediment-hosted aquifers and enrichment of novel symbionts in the deep terrestrial subsurface.</title>
        <authorList>
            <person name="Probst A.J."/>
            <person name="Ladd B."/>
            <person name="Jarett J.K."/>
            <person name="Geller-Mcgrath D.E."/>
            <person name="Sieber C.M."/>
            <person name="Emerson J.B."/>
            <person name="Anantharaman K."/>
            <person name="Thomas B.C."/>
            <person name="Malmstrom R."/>
            <person name="Stieglmeier M."/>
            <person name="Klingl A."/>
            <person name="Woyke T."/>
            <person name="Ryan C.M."/>
            <person name="Banfield J.F."/>
        </authorList>
    </citation>
    <scope>NUCLEOTIDE SEQUENCE [LARGE SCALE GENOMIC DNA]</scope>
    <source>
        <strain evidence="8">CG11_big_fil_rev_8_21_14_0_20_42_13</strain>
    </source>
</reference>
<dbReference type="UniPathway" id="UPA00391"/>
<dbReference type="InterPro" id="IPR038418">
    <property type="entry name" value="6-PTP_synth/QueD_sf"/>
</dbReference>
<dbReference type="EMBL" id="PCWA01000096">
    <property type="protein sequence ID" value="PIQ88604.1"/>
    <property type="molecule type" value="Genomic_DNA"/>
</dbReference>
<dbReference type="InterPro" id="IPR007115">
    <property type="entry name" value="6-PTP_synth/QueD"/>
</dbReference>
<keyword evidence="5" id="KW-0456">Lyase</keyword>
<keyword evidence="5" id="KW-0671">Queuosine biosynthesis</keyword>
<dbReference type="GO" id="GO:0008616">
    <property type="term" value="P:tRNA queuosine(34) biosynthetic process"/>
    <property type="evidence" value="ECO:0007669"/>
    <property type="project" value="UniProtKB-KW"/>
</dbReference>
<dbReference type="SUPFAM" id="SSF55620">
    <property type="entry name" value="Tetrahydrobiopterin biosynthesis enzymes-like"/>
    <property type="match status" value="1"/>
</dbReference>
<proteinExistence type="inferred from homology"/>
<dbReference type="NCBIfam" id="TIGR03367">
    <property type="entry name" value="queuosine_QueD"/>
    <property type="match status" value="1"/>
</dbReference>
<dbReference type="Proteomes" id="UP000229641">
    <property type="component" value="Unassembled WGS sequence"/>
</dbReference>
<dbReference type="AlphaFoldDB" id="A0A2H0LY57"/>
<dbReference type="EC" id="4.-.-.-" evidence="5"/>
<protein>
    <recommendedName>
        <fullName evidence="3 5">6-carboxy-5,6,7,8-tetrahydropterin synthase</fullName>
        <ecNumber evidence="5">4.-.-.-</ecNumber>
    </recommendedName>
</protein>
<evidence type="ECO:0000256" key="6">
    <source>
        <dbReference type="PIRSR" id="PIRSR006113-1"/>
    </source>
</evidence>
<gene>
    <name evidence="8" type="primary">queD</name>
    <name evidence="8" type="ORF">COV72_07685</name>
</gene>
<dbReference type="Pfam" id="PF01242">
    <property type="entry name" value="PTPS"/>
    <property type="match status" value="1"/>
</dbReference>
<comment type="catalytic activity">
    <reaction evidence="4 5">
        <text>7,8-dihydroneopterin 3'-triphosphate + H2O = 6-carboxy-5,6,7,8-tetrahydropterin + triphosphate + acetaldehyde + 2 H(+)</text>
        <dbReference type="Rhea" id="RHEA:27966"/>
        <dbReference type="ChEBI" id="CHEBI:15343"/>
        <dbReference type="ChEBI" id="CHEBI:15377"/>
        <dbReference type="ChEBI" id="CHEBI:15378"/>
        <dbReference type="ChEBI" id="CHEBI:18036"/>
        <dbReference type="ChEBI" id="CHEBI:58462"/>
        <dbReference type="ChEBI" id="CHEBI:61032"/>
        <dbReference type="EC" id="4.1.2.50"/>
    </reaction>
</comment>
<accession>A0A2H0LY57</accession>
<evidence type="ECO:0000256" key="1">
    <source>
        <dbReference type="ARBA" id="ARBA00005061"/>
    </source>
</evidence>
<feature type="binding site" evidence="7">
    <location>
        <position position="29"/>
    </location>
    <ligand>
        <name>Zn(2+)</name>
        <dbReference type="ChEBI" id="CHEBI:29105"/>
    </ligand>
</feature>
<comment type="caution">
    <text evidence="8">The sequence shown here is derived from an EMBL/GenBank/DDBJ whole genome shotgun (WGS) entry which is preliminary data.</text>
</comment>
<dbReference type="PANTHER" id="PTHR12589">
    <property type="entry name" value="PYRUVOYL TETRAHYDROBIOPTERIN SYNTHASE"/>
    <property type="match status" value="1"/>
</dbReference>
<keyword evidence="5 7" id="KW-0479">Metal-binding</keyword>
<comment type="pathway">
    <text evidence="1 5">Purine metabolism; 7-cyano-7-deazaguanine biosynthesis.</text>
</comment>
<keyword evidence="5 7" id="KW-0862">Zinc</keyword>
<feature type="active site" description="Charge relay system" evidence="6">
    <location>
        <position position="111"/>
    </location>
</feature>
<comment type="similarity">
    <text evidence="2 5">Belongs to the PTPS family. QueD subfamily.</text>
</comment>
<evidence type="ECO:0000256" key="2">
    <source>
        <dbReference type="ARBA" id="ARBA00008900"/>
    </source>
</evidence>